<evidence type="ECO:0000313" key="9">
    <source>
        <dbReference type="EMBL" id="KAJ4772113.1"/>
    </source>
</evidence>
<dbReference type="Pfam" id="PF01490">
    <property type="entry name" value="Aa_trans"/>
    <property type="match status" value="2"/>
</dbReference>
<dbReference type="AlphaFoldDB" id="A0AAV8E0V0"/>
<dbReference type="GO" id="GO:0016020">
    <property type="term" value="C:membrane"/>
    <property type="evidence" value="ECO:0007669"/>
    <property type="project" value="UniProtKB-SubCell"/>
</dbReference>
<evidence type="ECO:0000256" key="4">
    <source>
        <dbReference type="ARBA" id="ARBA00022970"/>
    </source>
</evidence>
<dbReference type="PANTHER" id="PTHR48017">
    <property type="entry name" value="OS05G0424000 PROTEIN-RELATED"/>
    <property type="match status" value="1"/>
</dbReference>
<sequence>MQMEKFHMAFDDLTGGKNCCAIVQAIRSMLRLRPESLEERQRRENVQEVELDQLLDMLADEDDLYLSFHFLFARMEPSYVECKIFKYDKVKGKWKERPERSWIHCGYHLTTAIVATALLSLPLAFASIGWTAGVVCLVLGTVVSFYSYNLISHVLEHHAQIGRRQLRFRDMANDLLGRSGWGRYYVGPIQFAVCFGTVVGSILLAGQSLKAIYLIAYPDGTIKLYVFIIIFGALSLVLAQMPSFHSLRHVNLVSLVLCLIYSLCATVGSIYAGHSNKAPSRDYSILGSSTQHTFGVFNAISIIAATFGNGIGTGHSETSRKAPSSATSWSTATISFPCGSFTSPTFSPSFSSLPLLPCTCNPQMICWNADATKGQFSARNVIPRILLRSAAIATATTFAAMLPFFGDINAILGAFGFLPLDFVLPSIFYNITFKPSRHSLVFWINTLLIGVFATLTLLGSISAVRQIVLDAKNYKLFANV</sequence>
<feature type="domain" description="Amino acid transporter transmembrane" evidence="8">
    <location>
        <begin position="382"/>
        <end position="465"/>
    </location>
</feature>
<proteinExistence type="predicted"/>
<feature type="transmembrane region" description="Helical" evidence="7">
    <location>
        <begin position="251"/>
        <end position="272"/>
    </location>
</feature>
<name>A0AAV8E0V0_9POAL</name>
<evidence type="ECO:0000256" key="6">
    <source>
        <dbReference type="ARBA" id="ARBA00023136"/>
    </source>
</evidence>
<dbReference type="GO" id="GO:0006865">
    <property type="term" value="P:amino acid transport"/>
    <property type="evidence" value="ECO:0007669"/>
    <property type="project" value="UniProtKB-KW"/>
</dbReference>
<feature type="transmembrane region" description="Helical" evidence="7">
    <location>
        <begin position="411"/>
        <end position="433"/>
    </location>
</feature>
<dbReference type="EMBL" id="JAMFTS010000003">
    <property type="protein sequence ID" value="KAJ4772113.1"/>
    <property type="molecule type" value="Genomic_DNA"/>
</dbReference>
<feature type="transmembrane region" description="Helical" evidence="7">
    <location>
        <begin position="127"/>
        <end position="148"/>
    </location>
</feature>
<evidence type="ECO:0000313" key="10">
    <source>
        <dbReference type="Proteomes" id="UP001140206"/>
    </source>
</evidence>
<evidence type="ECO:0000256" key="7">
    <source>
        <dbReference type="SAM" id="Phobius"/>
    </source>
</evidence>
<dbReference type="InterPro" id="IPR013057">
    <property type="entry name" value="AA_transpt_TM"/>
</dbReference>
<evidence type="ECO:0000256" key="1">
    <source>
        <dbReference type="ARBA" id="ARBA00004370"/>
    </source>
</evidence>
<feature type="transmembrane region" description="Helical" evidence="7">
    <location>
        <begin position="292"/>
        <end position="311"/>
    </location>
</feature>
<comment type="caution">
    <text evidence="9">The sequence shown here is derived from an EMBL/GenBank/DDBJ whole genome shotgun (WGS) entry which is preliminary data.</text>
</comment>
<keyword evidence="10" id="KW-1185">Reference proteome</keyword>
<gene>
    <name evidence="9" type="ORF">LUZ62_056370</name>
</gene>
<keyword evidence="2" id="KW-0813">Transport</keyword>
<feature type="domain" description="Amino acid transporter transmembrane" evidence="8">
    <location>
        <begin position="101"/>
        <end position="325"/>
    </location>
</feature>
<organism evidence="9 10">
    <name type="scientific">Rhynchospora pubera</name>
    <dbReference type="NCBI Taxonomy" id="906938"/>
    <lineage>
        <taxon>Eukaryota</taxon>
        <taxon>Viridiplantae</taxon>
        <taxon>Streptophyta</taxon>
        <taxon>Embryophyta</taxon>
        <taxon>Tracheophyta</taxon>
        <taxon>Spermatophyta</taxon>
        <taxon>Magnoliopsida</taxon>
        <taxon>Liliopsida</taxon>
        <taxon>Poales</taxon>
        <taxon>Cyperaceae</taxon>
        <taxon>Cyperoideae</taxon>
        <taxon>Rhynchosporeae</taxon>
        <taxon>Rhynchospora</taxon>
    </lineage>
</organism>
<evidence type="ECO:0000256" key="3">
    <source>
        <dbReference type="ARBA" id="ARBA00022692"/>
    </source>
</evidence>
<keyword evidence="6 7" id="KW-0472">Membrane</keyword>
<feature type="transmembrane region" description="Helical" evidence="7">
    <location>
        <begin position="101"/>
        <end position="121"/>
    </location>
</feature>
<keyword evidence="4" id="KW-0029">Amino-acid transport</keyword>
<accession>A0AAV8E0V0</accession>
<reference evidence="9" key="1">
    <citation type="submission" date="2022-08" db="EMBL/GenBank/DDBJ databases">
        <authorList>
            <person name="Marques A."/>
        </authorList>
    </citation>
    <scope>NUCLEOTIDE SEQUENCE</scope>
    <source>
        <strain evidence="9">RhyPub2mFocal</strain>
        <tissue evidence="9">Leaves</tissue>
    </source>
</reference>
<feature type="transmembrane region" description="Helical" evidence="7">
    <location>
        <begin position="191"/>
        <end position="216"/>
    </location>
</feature>
<comment type="subcellular location">
    <subcellularLocation>
        <location evidence="1">Membrane</location>
    </subcellularLocation>
</comment>
<keyword evidence="5 7" id="KW-1133">Transmembrane helix</keyword>
<evidence type="ECO:0000256" key="5">
    <source>
        <dbReference type="ARBA" id="ARBA00022989"/>
    </source>
</evidence>
<dbReference type="Proteomes" id="UP001140206">
    <property type="component" value="Chromosome 3"/>
</dbReference>
<keyword evidence="3 7" id="KW-0812">Transmembrane</keyword>
<evidence type="ECO:0000256" key="2">
    <source>
        <dbReference type="ARBA" id="ARBA00022448"/>
    </source>
</evidence>
<feature type="transmembrane region" description="Helical" evidence="7">
    <location>
        <begin position="385"/>
        <end position="405"/>
    </location>
</feature>
<feature type="transmembrane region" description="Helical" evidence="7">
    <location>
        <begin position="440"/>
        <end position="464"/>
    </location>
</feature>
<protein>
    <submittedName>
        <fullName evidence="9">Transmembrane amino acid transporter family protein</fullName>
    </submittedName>
</protein>
<evidence type="ECO:0000259" key="8">
    <source>
        <dbReference type="Pfam" id="PF01490"/>
    </source>
</evidence>
<feature type="transmembrane region" description="Helical" evidence="7">
    <location>
        <begin position="222"/>
        <end position="239"/>
    </location>
</feature>